<keyword evidence="6" id="KW-1185">Reference proteome</keyword>
<feature type="non-terminal residue" evidence="5">
    <location>
        <position position="1"/>
    </location>
</feature>
<organism evidence="5 6">
    <name type="scientific">Intrasporangium calvum</name>
    <dbReference type="NCBI Taxonomy" id="53358"/>
    <lineage>
        <taxon>Bacteria</taxon>
        <taxon>Bacillati</taxon>
        <taxon>Actinomycetota</taxon>
        <taxon>Actinomycetes</taxon>
        <taxon>Micrococcales</taxon>
        <taxon>Intrasporangiaceae</taxon>
        <taxon>Intrasporangium</taxon>
    </lineage>
</organism>
<name>A0ABT5GMD7_9MICO</name>
<evidence type="ECO:0000313" key="6">
    <source>
        <dbReference type="Proteomes" id="UP001150259"/>
    </source>
</evidence>
<accession>A0ABT5GMD7</accession>
<dbReference type="Pfam" id="PF00842">
    <property type="entry name" value="Ala_racemase_C"/>
    <property type="match status" value="1"/>
</dbReference>
<dbReference type="SUPFAM" id="SSF50621">
    <property type="entry name" value="Alanine racemase C-terminal domain-like"/>
    <property type="match status" value="1"/>
</dbReference>
<protein>
    <submittedName>
        <fullName evidence="5">Alanine racemase</fullName>
    </submittedName>
</protein>
<dbReference type="PANTHER" id="PTHR30511">
    <property type="entry name" value="ALANINE RACEMASE"/>
    <property type="match status" value="1"/>
</dbReference>
<dbReference type="InterPro" id="IPR000821">
    <property type="entry name" value="Ala_racemase"/>
</dbReference>
<dbReference type="Proteomes" id="UP001150259">
    <property type="component" value="Unassembled WGS sequence"/>
</dbReference>
<keyword evidence="3" id="KW-0413">Isomerase</keyword>
<keyword evidence="2" id="KW-0663">Pyridoxal phosphate</keyword>
<dbReference type="Gene3D" id="2.40.37.10">
    <property type="entry name" value="Lyase, Ornithine Decarboxylase, Chain A, domain 1"/>
    <property type="match status" value="1"/>
</dbReference>
<dbReference type="PRINTS" id="PR00992">
    <property type="entry name" value="ALARACEMASE"/>
</dbReference>
<dbReference type="InterPro" id="IPR009006">
    <property type="entry name" value="Ala_racemase/Decarboxylase_C"/>
</dbReference>
<proteinExistence type="predicted"/>
<dbReference type="EMBL" id="JAPFQL010000160">
    <property type="protein sequence ID" value="MDC5699395.1"/>
    <property type="molecule type" value="Genomic_DNA"/>
</dbReference>
<comment type="cofactor">
    <cofactor evidence="1">
        <name>pyridoxal 5'-phosphate</name>
        <dbReference type="ChEBI" id="CHEBI:597326"/>
    </cofactor>
</comment>
<evidence type="ECO:0000256" key="3">
    <source>
        <dbReference type="ARBA" id="ARBA00023235"/>
    </source>
</evidence>
<evidence type="ECO:0000256" key="1">
    <source>
        <dbReference type="ARBA" id="ARBA00001933"/>
    </source>
</evidence>
<gene>
    <name evidence="5" type="ORF">OO014_19270</name>
</gene>
<evidence type="ECO:0000313" key="5">
    <source>
        <dbReference type="EMBL" id="MDC5699395.1"/>
    </source>
</evidence>
<comment type="caution">
    <text evidence="5">The sequence shown here is derived from an EMBL/GenBank/DDBJ whole genome shotgun (WGS) entry which is preliminary data.</text>
</comment>
<evidence type="ECO:0000259" key="4">
    <source>
        <dbReference type="SMART" id="SM01005"/>
    </source>
</evidence>
<dbReference type="PANTHER" id="PTHR30511:SF0">
    <property type="entry name" value="ALANINE RACEMASE, CATABOLIC-RELATED"/>
    <property type="match status" value="1"/>
</dbReference>
<sequence>DHLHRTTRRTNLALVPLGYADGIPRAATGRAEVWVRGRRAPLIGWVSMDQIVIDAGPQRVAVGDEVVVFGKGDRGEPTAADWARWAGTNEHEIYTGIGARVTRRHVNQAAAIERASA</sequence>
<dbReference type="InterPro" id="IPR011079">
    <property type="entry name" value="Ala_racemase_C"/>
</dbReference>
<feature type="domain" description="Alanine racemase C-terminal" evidence="4">
    <location>
        <begin position="2"/>
        <end position="106"/>
    </location>
</feature>
<evidence type="ECO:0000256" key="2">
    <source>
        <dbReference type="ARBA" id="ARBA00022898"/>
    </source>
</evidence>
<dbReference type="SMART" id="SM01005">
    <property type="entry name" value="Ala_racemase_C"/>
    <property type="match status" value="1"/>
</dbReference>
<dbReference type="RefSeq" id="WP_272463947.1">
    <property type="nucleotide sequence ID" value="NZ_JAPFQL010000160.1"/>
</dbReference>
<reference evidence="5 6" key="1">
    <citation type="submission" date="2022-11" db="EMBL/GenBank/DDBJ databases">
        <title>Anaerobic phenanthrene biodegradation by a DNRA strain PheN6.</title>
        <authorList>
            <person name="Zhang Z."/>
        </authorList>
    </citation>
    <scope>NUCLEOTIDE SEQUENCE [LARGE SCALE GENOMIC DNA]</scope>
    <source>
        <strain evidence="5 6">PheN6</strain>
    </source>
</reference>